<keyword evidence="3" id="KW-0378">Hydrolase</keyword>
<dbReference type="Proteomes" id="UP000679220">
    <property type="component" value="Unassembled WGS sequence"/>
</dbReference>
<keyword evidence="10" id="KW-1185">Reference proteome</keyword>
<evidence type="ECO:0000256" key="1">
    <source>
        <dbReference type="ARBA" id="ARBA00001911"/>
    </source>
</evidence>
<keyword evidence="6" id="KW-0732">Signal</keyword>
<dbReference type="GO" id="GO:0016798">
    <property type="term" value="F:hydrolase activity, acting on glycosyl bonds"/>
    <property type="evidence" value="ECO:0007669"/>
    <property type="project" value="UniProtKB-KW"/>
</dbReference>
<dbReference type="InterPro" id="IPR050463">
    <property type="entry name" value="Gfo/Idh/MocA_oxidrdct_glycsds"/>
</dbReference>
<dbReference type="AlphaFoldDB" id="A0A941IWA4"/>
<dbReference type="GO" id="GO:0000166">
    <property type="term" value="F:nucleotide binding"/>
    <property type="evidence" value="ECO:0007669"/>
    <property type="project" value="InterPro"/>
</dbReference>
<gene>
    <name evidence="9" type="ORF">KDU71_08705</name>
</gene>
<dbReference type="RefSeq" id="WP_212189723.1">
    <property type="nucleotide sequence ID" value="NZ_JAGTAR010000011.1"/>
</dbReference>
<evidence type="ECO:0000313" key="9">
    <source>
        <dbReference type="EMBL" id="MBR8535636.1"/>
    </source>
</evidence>
<dbReference type="PANTHER" id="PTHR43818:SF1">
    <property type="entry name" value="GLYCOSYL HYDROLASE FAMILY 109 PROTEIN"/>
    <property type="match status" value="1"/>
</dbReference>
<dbReference type="SUPFAM" id="SSF51735">
    <property type="entry name" value="NAD(P)-binding Rossmann-fold domains"/>
    <property type="match status" value="1"/>
</dbReference>
<dbReference type="PROSITE" id="PS51318">
    <property type="entry name" value="TAT"/>
    <property type="match status" value="1"/>
</dbReference>
<dbReference type="EMBL" id="JAGTAR010000011">
    <property type="protein sequence ID" value="MBR8535636.1"/>
    <property type="molecule type" value="Genomic_DNA"/>
</dbReference>
<sequence length="497" mass="55275">MASDRRSFLKNMALGAGVVTAAPLAGCSTTGTKEKEQVAYIRENAERVPKMNFNMCGYAAPKLNTVRVGFVGIGDRGTPAVKRMTHIEGVEVTAICDTRQAAMDGAQKILSEAGLPKAKEFTGSDTAFTELCNSNLVDLVYIATPWEWHVPVAIAAMKGDKHAAVEVSTAKTMDECWEMVEVSEQTKKHCVILENCCYDFFELLTLNMARQGVFGDLVHGEGAYIHDLDYWHFNKPQDDKPGGDGAYDKLWRLHENTRKANVYPTHGLGPICQAMDINRGDRMDYLTAMMSDDFTLANRIKELAPDRPDLQQFVGKQMRGNMDMQMIRTVKGRTIMIQHDISSPRPYSRIHMLSGTKCFAQKWPLQHIAFGHSVADEAKMKELWDKYTPEIVRRVGEMAKQVGGHGGMDFIMDWRLIDCLRNGLPMDMDVYDAAAWSCITPLSEWSIANGSKPINVPDFTRGAWKTNKPVELTLKGGGTTGVRNLAEADSKGQLSVH</sequence>
<feature type="signal peptide" evidence="6">
    <location>
        <begin position="1"/>
        <end position="21"/>
    </location>
</feature>
<feature type="domain" description="Glycosyl hydrolase 109 C-terminal" evidence="8">
    <location>
        <begin position="203"/>
        <end position="365"/>
    </location>
</feature>
<name>A0A941IWA4_9BACT</name>
<keyword evidence="5" id="KW-0326">Glycosidase</keyword>
<evidence type="ECO:0000256" key="6">
    <source>
        <dbReference type="SAM" id="SignalP"/>
    </source>
</evidence>
<dbReference type="PANTHER" id="PTHR43818">
    <property type="entry name" value="BCDNA.GH03377"/>
    <property type="match status" value="1"/>
</dbReference>
<evidence type="ECO:0000256" key="5">
    <source>
        <dbReference type="ARBA" id="ARBA00023295"/>
    </source>
</evidence>
<keyword evidence="4" id="KW-0520">NAD</keyword>
<dbReference type="InterPro" id="IPR000683">
    <property type="entry name" value="Gfo/Idh/MocA-like_OxRdtase_N"/>
</dbReference>
<dbReference type="Pfam" id="PF21252">
    <property type="entry name" value="Glyco_hydro_109_C"/>
    <property type="match status" value="1"/>
</dbReference>
<evidence type="ECO:0000259" key="8">
    <source>
        <dbReference type="Pfam" id="PF21252"/>
    </source>
</evidence>
<comment type="cofactor">
    <cofactor evidence="1">
        <name>NAD(+)</name>
        <dbReference type="ChEBI" id="CHEBI:57540"/>
    </cofactor>
</comment>
<evidence type="ECO:0000256" key="3">
    <source>
        <dbReference type="ARBA" id="ARBA00022801"/>
    </source>
</evidence>
<comment type="similarity">
    <text evidence="2">Belongs to the Gfo/Idh/MocA family. Glycosyl hydrolase 109 subfamily.</text>
</comment>
<protein>
    <submittedName>
        <fullName evidence="9">Gfo/Idh/MocA family oxidoreductase</fullName>
    </submittedName>
</protein>
<dbReference type="InterPro" id="IPR036291">
    <property type="entry name" value="NAD(P)-bd_dom_sf"/>
</dbReference>
<organism evidence="9 10">
    <name type="scientific">Carboxylicivirga sediminis</name>
    <dbReference type="NCBI Taxonomy" id="2006564"/>
    <lineage>
        <taxon>Bacteria</taxon>
        <taxon>Pseudomonadati</taxon>
        <taxon>Bacteroidota</taxon>
        <taxon>Bacteroidia</taxon>
        <taxon>Marinilabiliales</taxon>
        <taxon>Marinilabiliaceae</taxon>
        <taxon>Carboxylicivirga</taxon>
    </lineage>
</organism>
<feature type="domain" description="Gfo/Idh/MocA-like oxidoreductase N-terminal" evidence="7">
    <location>
        <begin position="66"/>
        <end position="190"/>
    </location>
</feature>
<dbReference type="Gene3D" id="3.40.50.720">
    <property type="entry name" value="NAD(P)-binding Rossmann-like Domain"/>
    <property type="match status" value="1"/>
</dbReference>
<evidence type="ECO:0000256" key="4">
    <source>
        <dbReference type="ARBA" id="ARBA00023027"/>
    </source>
</evidence>
<feature type="chain" id="PRO_5036875389" evidence="6">
    <location>
        <begin position="22"/>
        <end position="497"/>
    </location>
</feature>
<reference evidence="9" key="1">
    <citation type="journal article" date="2018" name="Int. J. Syst. Evol. Microbiol.">
        <title>Carboxylicivirga sediminis sp. nov., isolated from coastal sediment.</title>
        <authorList>
            <person name="Wang F.Q."/>
            <person name="Ren L.H."/>
            <person name="Zou R.J."/>
            <person name="Sun Y.Z."/>
            <person name="Liu X.J."/>
            <person name="Jiang F."/>
            <person name="Liu L.J."/>
        </authorList>
    </citation>
    <scope>NUCLEOTIDE SEQUENCE</scope>
    <source>
        <strain evidence="9">JR1</strain>
    </source>
</reference>
<proteinExistence type="inferred from homology"/>
<evidence type="ECO:0000256" key="2">
    <source>
        <dbReference type="ARBA" id="ARBA00009329"/>
    </source>
</evidence>
<reference evidence="9" key="2">
    <citation type="submission" date="2021-04" db="EMBL/GenBank/DDBJ databases">
        <authorList>
            <person name="Zhang T."/>
            <person name="Zhang Y."/>
            <person name="Lu D."/>
            <person name="Zuo D."/>
            <person name="Du Z."/>
        </authorList>
    </citation>
    <scope>NUCLEOTIDE SEQUENCE</scope>
    <source>
        <strain evidence="9">JR1</strain>
    </source>
</reference>
<dbReference type="InterPro" id="IPR049303">
    <property type="entry name" value="Glyco_hydro_109_C"/>
</dbReference>
<accession>A0A941IWA4</accession>
<comment type="caution">
    <text evidence="9">The sequence shown here is derived from an EMBL/GenBank/DDBJ whole genome shotgun (WGS) entry which is preliminary data.</text>
</comment>
<evidence type="ECO:0000313" key="10">
    <source>
        <dbReference type="Proteomes" id="UP000679220"/>
    </source>
</evidence>
<dbReference type="Pfam" id="PF01408">
    <property type="entry name" value="GFO_IDH_MocA"/>
    <property type="match status" value="1"/>
</dbReference>
<dbReference type="Gene3D" id="3.30.360.10">
    <property type="entry name" value="Dihydrodipicolinate Reductase, domain 2"/>
    <property type="match status" value="1"/>
</dbReference>
<dbReference type="InterPro" id="IPR006311">
    <property type="entry name" value="TAT_signal"/>
</dbReference>
<evidence type="ECO:0000259" key="7">
    <source>
        <dbReference type="Pfam" id="PF01408"/>
    </source>
</evidence>